<reference evidence="2 3" key="1">
    <citation type="submission" date="2019-04" db="EMBL/GenBank/DDBJ databases">
        <authorList>
            <person name="Alioto T."/>
            <person name="Alioto T."/>
        </authorList>
    </citation>
    <scope>NUCLEOTIDE SEQUENCE [LARGE SCALE GENOMIC DNA]</scope>
</reference>
<sequence length="62" mass="6943">MSSLRTASPRLRKYFKENYIPQICEESFTTSAPPLPAGGREHCLLGLYTDILNSLSTSPKRV</sequence>
<dbReference type="AlphaFoldDB" id="A0A5E4D524"/>
<reference evidence="1" key="2">
    <citation type="submission" date="2020-08" db="EMBL/GenBank/DDBJ databases">
        <authorList>
            <person name="Shumante A."/>
            <person name="Zimin A.V."/>
            <person name="Puiu D."/>
            <person name="Salzberg S.L."/>
        </authorList>
    </citation>
    <scope>NUCLEOTIDE SEQUENCE</scope>
    <source>
        <strain evidence="1">WC2-LM</strain>
        <tissue evidence="1">Liver</tissue>
    </source>
</reference>
<protein>
    <submittedName>
        <fullName evidence="2">Uncharacterized protein</fullName>
    </submittedName>
</protein>
<evidence type="ECO:0000313" key="3">
    <source>
        <dbReference type="Proteomes" id="UP000335636"/>
    </source>
</evidence>
<keyword evidence="3" id="KW-1185">Reference proteome</keyword>
<evidence type="ECO:0000313" key="2">
    <source>
        <dbReference type="EMBL" id="VTJ88069.1"/>
    </source>
</evidence>
<name>A0A5E4D524_MARMO</name>
<organism evidence="2 3">
    <name type="scientific">Marmota monax</name>
    <name type="common">Woodchuck</name>
    <dbReference type="NCBI Taxonomy" id="9995"/>
    <lineage>
        <taxon>Eukaryota</taxon>
        <taxon>Metazoa</taxon>
        <taxon>Chordata</taxon>
        <taxon>Craniata</taxon>
        <taxon>Vertebrata</taxon>
        <taxon>Euteleostomi</taxon>
        <taxon>Mammalia</taxon>
        <taxon>Eutheria</taxon>
        <taxon>Euarchontoglires</taxon>
        <taxon>Glires</taxon>
        <taxon>Rodentia</taxon>
        <taxon>Sciuromorpha</taxon>
        <taxon>Sciuridae</taxon>
        <taxon>Xerinae</taxon>
        <taxon>Marmotini</taxon>
        <taxon>Marmota</taxon>
    </lineage>
</organism>
<dbReference type="EMBL" id="WJEC01007815">
    <property type="protein sequence ID" value="KAF7467018.1"/>
    <property type="molecule type" value="Genomic_DNA"/>
</dbReference>
<dbReference type="Proteomes" id="UP000335636">
    <property type="component" value="Unassembled WGS sequence"/>
</dbReference>
<dbReference type="Proteomes" id="UP000662637">
    <property type="component" value="Unassembled WGS sequence"/>
</dbReference>
<proteinExistence type="predicted"/>
<dbReference type="EMBL" id="WJEC01007815">
    <property type="protein sequence ID" value="KAF7467019.1"/>
    <property type="molecule type" value="Genomic_DNA"/>
</dbReference>
<evidence type="ECO:0000313" key="1">
    <source>
        <dbReference type="EMBL" id="KAF7467018.1"/>
    </source>
</evidence>
<accession>A0A5E4D524</accession>
<dbReference type="EMBL" id="CABDUW010002806">
    <property type="protein sequence ID" value="VTJ88069.1"/>
    <property type="molecule type" value="Genomic_DNA"/>
</dbReference>
<gene>
    <name evidence="1" type="ORF">GHT09_001720</name>
    <name evidence="2" type="ORF">MONAX_5E035136</name>
</gene>